<sequence>MAYWLFKSEPDQFSIQDLAQCPQQREPWDGVRNYQARNLMRDQMQVGDLGFFYHSNCKPPAIVGSVRVCRTQVRDESAFDPQSPYFDPKSTLENPRWWCVEVELVEIFARPLPLPWLKQQAQLAKMPLLAKGQRLSVQPVAPEHWQYLMQAVQTGV</sequence>
<dbReference type="Pfam" id="PF01878">
    <property type="entry name" value="EVE"/>
    <property type="match status" value="1"/>
</dbReference>
<dbReference type="PANTHER" id="PTHR14087:SF7">
    <property type="entry name" value="THYMOCYTE NUCLEAR PROTEIN 1"/>
    <property type="match status" value="1"/>
</dbReference>
<evidence type="ECO:0000259" key="2">
    <source>
        <dbReference type="Pfam" id="PF01878"/>
    </source>
</evidence>
<evidence type="ECO:0000313" key="3">
    <source>
        <dbReference type="EMBL" id="SEI70169.1"/>
    </source>
</evidence>
<dbReference type="CDD" id="cd21133">
    <property type="entry name" value="EVE"/>
    <property type="match status" value="1"/>
</dbReference>
<proteinExistence type="predicted"/>
<keyword evidence="4" id="KW-1185">Reference proteome</keyword>
<dbReference type="Gene3D" id="3.10.590.10">
    <property type="entry name" value="ph1033 like domains"/>
    <property type="match status" value="1"/>
</dbReference>
<keyword evidence="1" id="KW-0597">Phosphoprotein</keyword>
<evidence type="ECO:0000256" key="1">
    <source>
        <dbReference type="ARBA" id="ARBA00022553"/>
    </source>
</evidence>
<dbReference type="Proteomes" id="UP000242999">
    <property type="component" value="Unassembled WGS sequence"/>
</dbReference>
<feature type="domain" description="EVE" evidence="2">
    <location>
        <begin position="2"/>
        <end position="150"/>
    </location>
</feature>
<dbReference type="FunFam" id="3.10.590.10:FF:000003">
    <property type="entry name" value="Thymocyte nuclear protein 1"/>
    <property type="match status" value="1"/>
</dbReference>
<dbReference type="InterPro" id="IPR015947">
    <property type="entry name" value="PUA-like_sf"/>
</dbReference>
<protein>
    <submittedName>
        <fullName evidence="3">Predicted RNA-binding protein, contains PUA-like domain</fullName>
    </submittedName>
</protein>
<dbReference type="STRING" id="64971.SAMN05421831_1082"/>
<organism evidence="3 4">
    <name type="scientific">Allopseudospirillum japonicum</name>
    <dbReference type="NCBI Taxonomy" id="64971"/>
    <lineage>
        <taxon>Bacteria</taxon>
        <taxon>Pseudomonadati</taxon>
        <taxon>Pseudomonadota</taxon>
        <taxon>Gammaproteobacteria</taxon>
        <taxon>Oceanospirillales</taxon>
        <taxon>Oceanospirillaceae</taxon>
        <taxon>Allopseudospirillum</taxon>
    </lineage>
</organism>
<dbReference type="AlphaFoldDB" id="A0A1H6SQH2"/>
<dbReference type="InterPro" id="IPR002740">
    <property type="entry name" value="EVE_domain"/>
</dbReference>
<accession>A0A1H6SQH2</accession>
<reference evidence="4" key="1">
    <citation type="submission" date="2016-10" db="EMBL/GenBank/DDBJ databases">
        <authorList>
            <person name="Varghese N."/>
            <person name="Submissions S."/>
        </authorList>
    </citation>
    <scope>NUCLEOTIDE SEQUENCE [LARGE SCALE GENOMIC DNA]</scope>
    <source>
        <strain evidence="4">DSM 7165</strain>
    </source>
</reference>
<dbReference type="PANTHER" id="PTHR14087">
    <property type="entry name" value="THYMOCYTE NUCLEAR PROTEIN 1"/>
    <property type="match status" value="1"/>
</dbReference>
<dbReference type="InterPro" id="IPR052181">
    <property type="entry name" value="5hmC_binding"/>
</dbReference>
<dbReference type="RefSeq" id="WP_093309998.1">
    <property type="nucleotide sequence ID" value="NZ_FNYH01000008.1"/>
</dbReference>
<dbReference type="InterPro" id="IPR047197">
    <property type="entry name" value="THYN1-like_EVE"/>
</dbReference>
<evidence type="ECO:0000313" key="4">
    <source>
        <dbReference type="Proteomes" id="UP000242999"/>
    </source>
</evidence>
<gene>
    <name evidence="3" type="ORF">SAMN05421831_1082</name>
</gene>
<dbReference type="SUPFAM" id="SSF88697">
    <property type="entry name" value="PUA domain-like"/>
    <property type="match status" value="1"/>
</dbReference>
<name>A0A1H6SQH2_9GAMM</name>
<dbReference type="EMBL" id="FNYH01000008">
    <property type="protein sequence ID" value="SEI70169.1"/>
    <property type="molecule type" value="Genomic_DNA"/>
</dbReference>
<dbReference type="OrthoDB" id="9791347at2"/>